<dbReference type="InterPro" id="IPR004648">
    <property type="entry name" value="Oligpept_transpt"/>
</dbReference>
<evidence type="ECO:0000256" key="8">
    <source>
        <dbReference type="ARBA" id="ARBA00023136"/>
    </source>
</evidence>
<keyword evidence="8 10" id="KW-0472">Membrane</keyword>
<evidence type="ECO:0000256" key="7">
    <source>
        <dbReference type="ARBA" id="ARBA00022989"/>
    </source>
</evidence>
<evidence type="ECO:0000256" key="6">
    <source>
        <dbReference type="ARBA" id="ARBA00022927"/>
    </source>
</evidence>
<dbReference type="OrthoDB" id="9986677at2759"/>
<dbReference type="Proteomes" id="UP000217199">
    <property type="component" value="Unassembled WGS sequence"/>
</dbReference>
<evidence type="ECO:0000256" key="2">
    <source>
        <dbReference type="ARBA" id="ARBA00008807"/>
    </source>
</evidence>
<reference evidence="11 12" key="1">
    <citation type="journal article" date="2017" name="Mol. Ecol.">
        <title>Comparative and population genomic landscape of Phellinus noxius: A hypervariable fungus causing root rot in trees.</title>
        <authorList>
            <person name="Chung C.L."/>
            <person name="Lee T.J."/>
            <person name="Akiba M."/>
            <person name="Lee H.H."/>
            <person name="Kuo T.H."/>
            <person name="Liu D."/>
            <person name="Ke H.M."/>
            <person name="Yokoi T."/>
            <person name="Roa M.B."/>
            <person name="Lu M.J."/>
            <person name="Chang Y.Y."/>
            <person name="Ann P.J."/>
            <person name="Tsai J.N."/>
            <person name="Chen C.Y."/>
            <person name="Tzean S.S."/>
            <person name="Ota Y."/>
            <person name="Hattori T."/>
            <person name="Sahashi N."/>
            <person name="Liou R.F."/>
            <person name="Kikuchi T."/>
            <person name="Tsai I.J."/>
        </authorList>
    </citation>
    <scope>NUCLEOTIDE SEQUENCE [LARGE SCALE GENOMIC DNA]</scope>
    <source>
        <strain evidence="11 12">FFPRI411160</strain>
    </source>
</reference>
<feature type="transmembrane region" description="Helical" evidence="10">
    <location>
        <begin position="352"/>
        <end position="371"/>
    </location>
</feature>
<feature type="transmembrane region" description="Helical" evidence="10">
    <location>
        <begin position="131"/>
        <end position="151"/>
    </location>
</feature>
<feature type="transmembrane region" description="Helical" evidence="10">
    <location>
        <begin position="425"/>
        <end position="446"/>
    </location>
</feature>
<evidence type="ECO:0000313" key="12">
    <source>
        <dbReference type="Proteomes" id="UP000217199"/>
    </source>
</evidence>
<keyword evidence="12" id="KW-1185">Reference proteome</keyword>
<feature type="region of interest" description="Disordered" evidence="9">
    <location>
        <begin position="1"/>
        <end position="42"/>
    </location>
</feature>
<dbReference type="InParanoid" id="A0A286UIN5"/>
<evidence type="ECO:0000256" key="5">
    <source>
        <dbReference type="ARBA" id="ARBA00022856"/>
    </source>
</evidence>
<keyword evidence="7 10" id="KW-1133">Transmembrane helix</keyword>
<dbReference type="NCBIfam" id="TIGR00727">
    <property type="entry name" value="ISP4_OPT"/>
    <property type="match status" value="1"/>
</dbReference>
<dbReference type="GO" id="GO:0016020">
    <property type="term" value="C:membrane"/>
    <property type="evidence" value="ECO:0007669"/>
    <property type="project" value="UniProtKB-SubCell"/>
</dbReference>
<feature type="transmembrane region" description="Helical" evidence="10">
    <location>
        <begin position="654"/>
        <end position="676"/>
    </location>
</feature>
<evidence type="ECO:0000256" key="3">
    <source>
        <dbReference type="ARBA" id="ARBA00022448"/>
    </source>
</evidence>
<dbReference type="NCBIfam" id="TIGR00728">
    <property type="entry name" value="OPT_sfam"/>
    <property type="match status" value="1"/>
</dbReference>
<evidence type="ECO:0000256" key="4">
    <source>
        <dbReference type="ARBA" id="ARBA00022692"/>
    </source>
</evidence>
<dbReference type="EMBL" id="NBII01000004">
    <property type="protein sequence ID" value="PAV19471.1"/>
    <property type="molecule type" value="Genomic_DNA"/>
</dbReference>
<keyword evidence="5" id="KW-0571">Peptide transport</keyword>
<proteinExistence type="inferred from homology"/>
<feature type="transmembrane region" description="Helical" evidence="10">
    <location>
        <begin position="586"/>
        <end position="605"/>
    </location>
</feature>
<sequence length="802" mass="90434">MTDERGRINSIESSEASGSDLRLQINRRPSSSSSPERHSQAYQVEVIQDYRQHYRPYNSERESSNDFQSFVYDAKADMEKGEHSYDVEIDDPNLEYEIQGMEYEDDSPYPEVRSAVANTDDPEMPVNTLRAWVLGFIFAIFIPGLNQFFFFRYPSVSITGLVPQLLSFPLGRLWAATVPNVTVLGIPLNPSPFTVKEHVLVTVMGGVGAASAYATDIIAVQRVFYGQHPPFIYQWLIVMSTQLLGFAMGGIGKRFLVSPPSMIWPANLVSCALFNTLHSQQYAGIGSRGGASRERFFIFAFLGWVTWIFPKNRAVNQLFGYSNGLGMSILTFDWGQIAYIGSPLATPWWAEANIAAGFAIFFWILTPILYFTNTWYARYMPISSRTSYDNTGQEYQLHRILRSNGTFDEDAYHAYSPLFLSTTFVMSYGLSFAAITATIVHTFLYFRKQIWIQSQRSLTEQPDIHARLMSRYRQVPTWWYLCIFVTMSVFGLVGIEVWDSQMPVWAFGLALVIALLYVVPVGIIQAITNQQIGLNVITELIIGYALPGRPVAMMLFKTWGYIAVAQALQFSSDFKLGHYMKIPPRTLFVAQTIATALAGTVQLGVQAWMFQNIPDICTKDQEDGFTCPSTQVFGTASVVWGVIGPKLQFSSGELYHSLTYFFLAGAVAPFIPWALAKRWPNSIIRYINLPVIFAGTSLIPPASASNYVPWTLVGFIFQYLIRRRAFSWWTKYNYVLSASLDLGYAISVMLIFFALQYPKNGAIGSEGLLNWWGNTVYKNTDDYNSQPSLDLGSNPQFGPSIW</sequence>
<keyword evidence="6" id="KW-0653">Protein transport</keyword>
<feature type="transmembrane region" description="Helical" evidence="10">
    <location>
        <begin position="200"/>
        <end position="220"/>
    </location>
</feature>
<evidence type="ECO:0000256" key="10">
    <source>
        <dbReference type="SAM" id="Phobius"/>
    </source>
</evidence>
<gene>
    <name evidence="11" type="ORF">PNOK_0440500</name>
</gene>
<feature type="transmembrane region" description="Helical" evidence="10">
    <location>
        <begin position="232"/>
        <end position="252"/>
    </location>
</feature>
<evidence type="ECO:0000313" key="11">
    <source>
        <dbReference type="EMBL" id="PAV19471.1"/>
    </source>
</evidence>
<feature type="transmembrane region" description="Helical" evidence="10">
    <location>
        <begin position="734"/>
        <end position="755"/>
    </location>
</feature>
<name>A0A286UIN5_9AGAM</name>
<dbReference type="FunCoup" id="A0A286UIN5">
    <property type="interactions" value="62"/>
</dbReference>
<dbReference type="InterPro" id="IPR004813">
    <property type="entry name" value="OPT"/>
</dbReference>
<evidence type="ECO:0000256" key="9">
    <source>
        <dbReference type="SAM" id="MobiDB-lite"/>
    </source>
</evidence>
<evidence type="ECO:0000256" key="1">
    <source>
        <dbReference type="ARBA" id="ARBA00004141"/>
    </source>
</evidence>
<dbReference type="GO" id="GO:0035673">
    <property type="term" value="F:oligopeptide transmembrane transporter activity"/>
    <property type="evidence" value="ECO:0007669"/>
    <property type="project" value="InterPro"/>
</dbReference>
<protein>
    <submittedName>
        <fullName evidence="11">OPT oligopeptide transporter</fullName>
    </submittedName>
</protein>
<organism evidence="11 12">
    <name type="scientific">Pyrrhoderma noxium</name>
    <dbReference type="NCBI Taxonomy" id="2282107"/>
    <lineage>
        <taxon>Eukaryota</taxon>
        <taxon>Fungi</taxon>
        <taxon>Dikarya</taxon>
        <taxon>Basidiomycota</taxon>
        <taxon>Agaricomycotina</taxon>
        <taxon>Agaricomycetes</taxon>
        <taxon>Hymenochaetales</taxon>
        <taxon>Hymenochaetaceae</taxon>
        <taxon>Pyrrhoderma</taxon>
    </lineage>
</organism>
<keyword evidence="4 10" id="KW-0812">Transmembrane</keyword>
<comment type="subcellular location">
    <subcellularLocation>
        <location evidence="1">Membrane</location>
        <topology evidence="1">Multi-pass membrane protein</topology>
    </subcellularLocation>
</comment>
<dbReference type="PANTHER" id="PTHR22601">
    <property type="entry name" value="ISP4 LIKE PROTEIN"/>
    <property type="match status" value="1"/>
</dbReference>
<comment type="similarity">
    <text evidence="2">Belongs to the oligopeptide OPT transporter family.</text>
</comment>
<dbReference type="Pfam" id="PF03169">
    <property type="entry name" value="OPT"/>
    <property type="match status" value="1"/>
</dbReference>
<accession>A0A286UIN5</accession>
<keyword evidence="3" id="KW-0813">Transport</keyword>
<dbReference type="AlphaFoldDB" id="A0A286UIN5"/>
<dbReference type="GO" id="GO:0015031">
    <property type="term" value="P:protein transport"/>
    <property type="evidence" value="ECO:0007669"/>
    <property type="project" value="UniProtKB-KW"/>
</dbReference>
<feature type="transmembrane region" description="Helical" evidence="10">
    <location>
        <begin position="477"/>
        <end position="498"/>
    </location>
</feature>
<feature type="transmembrane region" description="Helical" evidence="10">
    <location>
        <begin position="171"/>
        <end position="188"/>
    </location>
</feature>
<comment type="caution">
    <text evidence="11">The sequence shown here is derived from an EMBL/GenBank/DDBJ whole genome shotgun (WGS) entry which is preliminary data.</text>
</comment>
<feature type="transmembrane region" description="Helical" evidence="10">
    <location>
        <begin position="504"/>
        <end position="524"/>
    </location>
</feature>